<dbReference type="InterPro" id="IPR048741">
    <property type="entry name" value="Pus10-like_C"/>
</dbReference>
<protein>
    <recommendedName>
        <fullName evidence="1">tRNA pseudouridine(55) synthase</fullName>
        <ecNumber evidence="1">5.4.99.25</ecNumber>
    </recommendedName>
</protein>
<dbReference type="EMBL" id="WIXE01001344">
    <property type="protein sequence ID" value="KAK5985785.1"/>
    <property type="molecule type" value="Genomic_DNA"/>
</dbReference>
<evidence type="ECO:0000259" key="4">
    <source>
        <dbReference type="Pfam" id="PF21238"/>
    </source>
</evidence>
<name>A0AAN8FWR3_TRICO</name>
<dbReference type="InterPro" id="IPR039894">
    <property type="entry name" value="Pus10-like"/>
</dbReference>
<dbReference type="AlphaFoldDB" id="A0AAN8FWR3"/>
<dbReference type="Pfam" id="PF21238">
    <property type="entry name" value="Pus10_C"/>
    <property type="match status" value="1"/>
</dbReference>
<proteinExistence type="predicted"/>
<evidence type="ECO:0000256" key="3">
    <source>
        <dbReference type="ARBA" id="ARBA00023235"/>
    </source>
</evidence>
<sequence length="101" mass="11409">IETQAGTYVKEFVHGDFGRTRPSMADLLGVSDAEVDILDLDVEKVEFDWPPAKSVATSFRAKQRMFCQRVWRSISRQTGFLQGITTLSELFLCYSEGIGKE</sequence>
<reference evidence="5 6" key="1">
    <citation type="submission" date="2019-10" db="EMBL/GenBank/DDBJ databases">
        <title>Assembly and Annotation for the nematode Trichostrongylus colubriformis.</title>
        <authorList>
            <person name="Martin J."/>
        </authorList>
    </citation>
    <scope>NUCLEOTIDE SEQUENCE [LARGE SCALE GENOMIC DNA]</scope>
    <source>
        <strain evidence="5">G859</strain>
        <tissue evidence="5">Whole worm</tissue>
    </source>
</reference>
<dbReference type="PANTHER" id="PTHR21568:SF0">
    <property type="entry name" value="TRNA PSEUDOURIDINE SYNTHASE PUS10"/>
    <property type="match status" value="1"/>
</dbReference>
<dbReference type="EC" id="5.4.99.25" evidence="1"/>
<dbReference type="PANTHER" id="PTHR21568">
    <property type="entry name" value="TRNA PSEUDOURIDINE SYNTHASE PUS10"/>
    <property type="match status" value="1"/>
</dbReference>
<organism evidence="5 6">
    <name type="scientific">Trichostrongylus colubriformis</name>
    <name type="common">Black scour worm</name>
    <dbReference type="NCBI Taxonomy" id="6319"/>
    <lineage>
        <taxon>Eukaryota</taxon>
        <taxon>Metazoa</taxon>
        <taxon>Ecdysozoa</taxon>
        <taxon>Nematoda</taxon>
        <taxon>Chromadorea</taxon>
        <taxon>Rhabditida</taxon>
        <taxon>Rhabditina</taxon>
        <taxon>Rhabditomorpha</taxon>
        <taxon>Strongyloidea</taxon>
        <taxon>Trichostrongylidae</taxon>
        <taxon>Trichostrongylus</taxon>
    </lineage>
</organism>
<dbReference type="Gene3D" id="3.30.70.3190">
    <property type="match status" value="1"/>
</dbReference>
<evidence type="ECO:0000313" key="5">
    <source>
        <dbReference type="EMBL" id="KAK5985785.1"/>
    </source>
</evidence>
<feature type="non-terminal residue" evidence="5">
    <location>
        <position position="1"/>
    </location>
</feature>
<comment type="caution">
    <text evidence="5">The sequence shown here is derived from an EMBL/GenBank/DDBJ whole genome shotgun (WGS) entry which is preliminary data.</text>
</comment>
<dbReference type="Proteomes" id="UP001331761">
    <property type="component" value="Unassembled WGS sequence"/>
</dbReference>
<dbReference type="GO" id="GO:0031119">
    <property type="term" value="P:tRNA pseudouridine synthesis"/>
    <property type="evidence" value="ECO:0007669"/>
    <property type="project" value="TreeGrafter"/>
</dbReference>
<evidence type="ECO:0000313" key="6">
    <source>
        <dbReference type="Proteomes" id="UP001331761"/>
    </source>
</evidence>
<accession>A0AAN8FWR3</accession>
<feature type="domain" description="Pus10-like C-terminal" evidence="4">
    <location>
        <begin position="1"/>
        <end position="46"/>
    </location>
</feature>
<gene>
    <name evidence="5" type="ORF">GCK32_021643</name>
</gene>
<keyword evidence="6" id="KW-1185">Reference proteome</keyword>
<dbReference type="GO" id="GO:0160148">
    <property type="term" value="F:tRNA pseudouridine(55) synthase activity"/>
    <property type="evidence" value="ECO:0007669"/>
    <property type="project" value="UniProtKB-EC"/>
</dbReference>
<keyword evidence="2" id="KW-0819">tRNA processing</keyword>
<keyword evidence="3" id="KW-0413">Isomerase</keyword>
<evidence type="ECO:0000256" key="1">
    <source>
        <dbReference type="ARBA" id="ARBA00012787"/>
    </source>
</evidence>
<evidence type="ECO:0000256" key="2">
    <source>
        <dbReference type="ARBA" id="ARBA00022694"/>
    </source>
</evidence>